<geneLocation type="plastid" evidence="13"/>
<dbReference type="HAMAP" id="MF_00444">
    <property type="entry name" value="ClpP"/>
    <property type="match status" value="1"/>
</dbReference>
<dbReference type="EC" id="3.4.21.92" evidence="7 10"/>
<comment type="catalytic activity">
    <reaction evidence="6 7 9">
        <text>Hydrolysis of proteins to small peptides in the presence of ATP and magnesium. alpha-casein is the usual test substrate. In the absence of ATP, only oligopeptides shorter than five residues are hydrolyzed (such as succinyl-Leu-Tyr-|-NHMec, and Leu-Tyr-Leu-|-Tyr-Trp, in which cleavage of the -Tyr-|-Leu- and -Tyr-|-Trp bonds also occurs).</text>
        <dbReference type="EC" id="3.4.21.92"/>
    </reaction>
</comment>
<evidence type="ECO:0000256" key="9">
    <source>
        <dbReference type="PROSITE-ProRule" id="PRU10086"/>
    </source>
</evidence>
<dbReference type="InterPro" id="IPR033135">
    <property type="entry name" value="ClpP_His_AS"/>
</dbReference>
<dbReference type="GO" id="GO:0051117">
    <property type="term" value="F:ATPase binding"/>
    <property type="evidence" value="ECO:0007669"/>
    <property type="project" value="TreeGrafter"/>
</dbReference>
<comment type="subunit">
    <text evidence="2 7">Component of the chloroplastic Clp protease core complex.</text>
</comment>
<dbReference type="GO" id="GO:0009368">
    <property type="term" value="C:endopeptidase Clp complex"/>
    <property type="evidence" value="ECO:0007669"/>
    <property type="project" value="TreeGrafter"/>
</dbReference>
<dbReference type="GO" id="GO:0004176">
    <property type="term" value="F:ATP-dependent peptidase activity"/>
    <property type="evidence" value="ECO:0007669"/>
    <property type="project" value="InterPro"/>
</dbReference>
<dbReference type="EMBL" id="KF601568">
    <property type="protein sequence ID" value="AHA12624.1"/>
    <property type="molecule type" value="Genomic_DNA"/>
</dbReference>
<proteinExistence type="inferred from homology"/>
<dbReference type="PANTHER" id="PTHR10381:SF73">
    <property type="entry name" value="ATP-DEPENDENT CLP PROTEASE PROTEOLYTIC SUBUNIT"/>
    <property type="match status" value="1"/>
</dbReference>
<dbReference type="AlphaFoldDB" id="U6A4I5"/>
<dbReference type="InterPro" id="IPR029045">
    <property type="entry name" value="ClpP/crotonase-like_dom_sf"/>
</dbReference>
<protein>
    <recommendedName>
        <fullName evidence="7 11">ATP-dependent Clp protease proteolytic subunit</fullName>
        <ecNumber evidence="7 10">3.4.21.92</ecNumber>
    </recommendedName>
    <alternativeName>
        <fullName evidence="7">Endopeptidase Clp</fullName>
    </alternativeName>
</protein>
<keyword evidence="7" id="KW-0963">Cytoplasm</keyword>
<evidence type="ECO:0000256" key="8">
    <source>
        <dbReference type="PROSITE-ProRule" id="PRU10085"/>
    </source>
</evidence>
<dbReference type="CDD" id="cd07017">
    <property type="entry name" value="S14_ClpP_2"/>
    <property type="match status" value="1"/>
</dbReference>
<feature type="active site" description="Nucleophile" evidence="7">
    <location>
        <position position="107"/>
    </location>
</feature>
<dbReference type="GO" id="GO:0009536">
    <property type="term" value="C:plastid"/>
    <property type="evidence" value="ECO:0007669"/>
    <property type="project" value="UniProtKB-ARBA"/>
</dbReference>
<evidence type="ECO:0000256" key="12">
    <source>
        <dbReference type="SAM" id="MobiDB-lite"/>
    </source>
</evidence>
<keyword evidence="5 7" id="KW-0720">Serine protease</keyword>
<dbReference type="PROSITE" id="PS00381">
    <property type="entry name" value="CLP_PROTEASE_SER"/>
    <property type="match status" value="1"/>
</dbReference>
<comment type="similarity">
    <text evidence="1 7 11">Belongs to the peptidase S14 family.</text>
</comment>
<dbReference type="GO" id="GO:0006515">
    <property type="term" value="P:protein quality control for misfolded or incompletely synthesized proteins"/>
    <property type="evidence" value="ECO:0007669"/>
    <property type="project" value="TreeGrafter"/>
</dbReference>
<dbReference type="Gene3D" id="3.90.226.10">
    <property type="entry name" value="2-enoyl-CoA Hydratase, Chain A, domain 1"/>
    <property type="match status" value="1"/>
</dbReference>
<feature type="region of interest" description="Disordered" evidence="12">
    <location>
        <begin position="1"/>
        <end position="21"/>
    </location>
</feature>
<evidence type="ECO:0000256" key="2">
    <source>
        <dbReference type="ARBA" id="ARBA00011607"/>
    </source>
</evidence>
<keyword evidence="3 7" id="KW-0645">Protease</keyword>
<evidence type="ECO:0000256" key="4">
    <source>
        <dbReference type="ARBA" id="ARBA00022801"/>
    </source>
</evidence>
<comment type="function">
    <text evidence="7">Cleaves peptides in various proteins in a process that requires ATP hydrolysis. Has a chymotrypsin-like activity. Plays a major role in the degradation of misfolded proteins.</text>
</comment>
<reference evidence="13" key="1">
    <citation type="journal article" date="2014" name="Ann. Bot.">
        <title>Resolving ancient radiations: can complete plastid gene sets elucidate deep relationships among the tropical gingers (Zingiberales)?</title>
        <authorList>
            <person name="Barrett C.F."/>
            <person name="Specht C.D."/>
            <person name="Leebens-Mack J."/>
            <person name="Stevenson D.W."/>
            <person name="Zomlefer W.B."/>
            <person name="Davis J.I."/>
        </authorList>
    </citation>
    <scope>NUCLEOTIDE SEQUENCE</scope>
</reference>
<dbReference type="Pfam" id="PF00574">
    <property type="entry name" value="CLP_protease"/>
    <property type="match status" value="1"/>
</dbReference>
<dbReference type="RefSeq" id="YP_008854535.1">
    <property type="nucleotide sequence ID" value="NC_022927.1"/>
</dbReference>
<evidence type="ECO:0000256" key="11">
    <source>
        <dbReference type="RuleBase" id="RU003567"/>
    </source>
</evidence>
<dbReference type="PRINTS" id="PR00127">
    <property type="entry name" value="CLPPROTEASEP"/>
</dbReference>
<feature type="active site" evidence="7 9">
    <location>
        <position position="132"/>
    </location>
</feature>
<evidence type="ECO:0000256" key="10">
    <source>
        <dbReference type="RuleBase" id="RU000549"/>
    </source>
</evidence>
<evidence type="ECO:0000256" key="5">
    <source>
        <dbReference type="ARBA" id="ARBA00022825"/>
    </source>
</evidence>
<dbReference type="PANTHER" id="PTHR10381">
    <property type="entry name" value="ATP-DEPENDENT CLP PROTEASE PROTEOLYTIC SUBUNIT"/>
    <property type="match status" value="1"/>
</dbReference>
<dbReference type="GeneID" id="17728179"/>
<evidence type="ECO:0000256" key="1">
    <source>
        <dbReference type="ARBA" id="ARBA00007039"/>
    </source>
</evidence>
<sequence length="237" mass="27272">MPVGVPKLPFQTPTPNEEEEEEDAIWLDLYNRLHRERLLFLCQDIDNEISNNIVGLMVCLSLEDHTRNQHLFINCPGGGVISGIAIHDTMQTVLADVYTICMGIAASMGSVILIGGRPNKRIAFPHARVMIHQPISSFLRERIGDLSLELKEIQRLRGIIISLFLKRTNIPLWLIEQKIERDVYMSATEAQARGIIDYIGITTEYYENETTSDDKDFHFDTHDKLHFPYDKPRFDQY</sequence>
<dbReference type="PROSITE" id="PS00382">
    <property type="entry name" value="CLP_PROTEASE_HIS"/>
    <property type="match status" value="1"/>
</dbReference>
<accession>U6A4I5</accession>
<comment type="subcellular location">
    <subcellularLocation>
        <location evidence="7">Cytoplasm</location>
    </subcellularLocation>
</comment>
<feature type="active site" evidence="8">
    <location>
        <position position="107"/>
    </location>
</feature>
<dbReference type="InterPro" id="IPR001907">
    <property type="entry name" value="ClpP"/>
</dbReference>
<keyword evidence="13" id="KW-0934">Plastid</keyword>
<name>U6A4I5_9LILI</name>
<keyword evidence="4 7" id="KW-0378">Hydrolase</keyword>
<dbReference type="InterPro" id="IPR023562">
    <property type="entry name" value="ClpP/TepA"/>
</dbReference>
<dbReference type="SUPFAM" id="SSF52096">
    <property type="entry name" value="ClpP/crotonase"/>
    <property type="match status" value="1"/>
</dbReference>
<evidence type="ECO:0000256" key="6">
    <source>
        <dbReference type="ARBA" id="ARBA00034021"/>
    </source>
</evidence>
<evidence type="ECO:0000313" key="13">
    <source>
        <dbReference type="EMBL" id="AHA12624.1"/>
    </source>
</evidence>
<dbReference type="InterPro" id="IPR018215">
    <property type="entry name" value="ClpP_Ser_AS"/>
</dbReference>
<organism evidence="13">
    <name type="scientific">Ravenala madagascariensis</name>
    <dbReference type="NCBI Taxonomy" id="4664"/>
    <lineage>
        <taxon>Eukaryota</taxon>
        <taxon>Viridiplantae</taxon>
        <taxon>Streptophyta</taxon>
        <taxon>Embryophyta</taxon>
        <taxon>Tracheophyta</taxon>
        <taxon>Spermatophyta</taxon>
        <taxon>Magnoliopsida</taxon>
        <taxon>Liliopsida</taxon>
        <taxon>Zingiberales</taxon>
        <taxon>Strelitziaceae</taxon>
        <taxon>Ravenala</taxon>
    </lineage>
</organism>
<gene>
    <name evidence="7 13" type="primary">clpP</name>
</gene>
<evidence type="ECO:0000256" key="3">
    <source>
        <dbReference type="ARBA" id="ARBA00022670"/>
    </source>
</evidence>
<dbReference type="GO" id="GO:0004252">
    <property type="term" value="F:serine-type endopeptidase activity"/>
    <property type="evidence" value="ECO:0007669"/>
    <property type="project" value="UniProtKB-UniRule"/>
</dbReference>
<evidence type="ECO:0000256" key="7">
    <source>
        <dbReference type="HAMAP-Rule" id="MF_00444"/>
    </source>
</evidence>